<dbReference type="AlphaFoldDB" id="A0A2H1WTE3"/>
<name>A0A2H1WTE3_SPOFR</name>
<protein>
    <submittedName>
        <fullName evidence="1">SFRICE_023302</fullName>
    </submittedName>
</protein>
<sequence>MNITFSSTEGLFIMSSVCRHGDVDRSAAQTPFSKLFKDPHIGHACESTVILKYIIIIIIISLFSSTAGYRPLQWYATELDLQLYAFNHYQPTTTALLLPQPCGYRHSSLHLAGGRPTLRLPRRGLHSRTRLPQSDRNIDPKDETTIARNCFQGYAPLTAVNLWMGEQEYC</sequence>
<accession>A0A2H1WTE3</accession>
<organism evidence="1">
    <name type="scientific">Spodoptera frugiperda</name>
    <name type="common">Fall armyworm</name>
    <dbReference type="NCBI Taxonomy" id="7108"/>
    <lineage>
        <taxon>Eukaryota</taxon>
        <taxon>Metazoa</taxon>
        <taxon>Ecdysozoa</taxon>
        <taxon>Arthropoda</taxon>
        <taxon>Hexapoda</taxon>
        <taxon>Insecta</taxon>
        <taxon>Pterygota</taxon>
        <taxon>Neoptera</taxon>
        <taxon>Endopterygota</taxon>
        <taxon>Lepidoptera</taxon>
        <taxon>Glossata</taxon>
        <taxon>Ditrysia</taxon>
        <taxon>Noctuoidea</taxon>
        <taxon>Noctuidae</taxon>
        <taxon>Amphipyrinae</taxon>
        <taxon>Spodoptera</taxon>
    </lineage>
</organism>
<gene>
    <name evidence="1" type="ORF">SFRICE_023302</name>
</gene>
<proteinExistence type="predicted"/>
<reference evidence="1" key="1">
    <citation type="submission" date="2016-07" db="EMBL/GenBank/DDBJ databases">
        <authorList>
            <person name="Bretaudeau A."/>
        </authorList>
    </citation>
    <scope>NUCLEOTIDE SEQUENCE</scope>
    <source>
        <strain evidence="1">Rice</strain>
        <tissue evidence="1">Whole body</tissue>
    </source>
</reference>
<evidence type="ECO:0000313" key="1">
    <source>
        <dbReference type="EMBL" id="SOQ56345.1"/>
    </source>
</evidence>
<dbReference type="EMBL" id="ODYU01010929">
    <property type="protein sequence ID" value="SOQ56345.1"/>
    <property type="molecule type" value="Genomic_DNA"/>
</dbReference>